<dbReference type="Gene3D" id="1.10.630.10">
    <property type="entry name" value="Cytochrome P450"/>
    <property type="match status" value="1"/>
</dbReference>
<evidence type="ECO:0000256" key="14">
    <source>
        <dbReference type="ARBA" id="ARBA00040248"/>
    </source>
</evidence>
<dbReference type="InterPro" id="IPR017972">
    <property type="entry name" value="Cyt_P450_CS"/>
</dbReference>
<dbReference type="AlphaFoldDB" id="A0AAD1WQX4"/>
<feature type="transmembrane region" description="Helical" evidence="18">
    <location>
        <begin position="12"/>
        <end position="32"/>
    </location>
</feature>
<dbReference type="GO" id="GO:0020037">
    <property type="term" value="F:heme binding"/>
    <property type="evidence" value="ECO:0007669"/>
    <property type="project" value="InterPro"/>
</dbReference>
<dbReference type="SUPFAM" id="SSF48264">
    <property type="entry name" value="Cytochrome P450"/>
    <property type="match status" value="1"/>
</dbReference>
<evidence type="ECO:0000256" key="15">
    <source>
        <dbReference type="ARBA" id="ARBA00049389"/>
    </source>
</evidence>
<keyword evidence="18" id="KW-0812">Transmembrane</keyword>
<sequence>MLCLAAVTMDLYTFVTSTLCTLILPVLLVISAVKLWNLYCVSLRDWSCDAPLPPGTMGLPFFGETMQMLLYRKRFLQAKRRQYGSIYKTHLFGNPTVRVMGADNVRQILLGEHRLVSVQWPASVRTILGSQCLSNLHNAEHKEMKRVMMQAFSREALDTYVPVMEEEVRSAVKSWLENGSNVLMYPAIKRLMFRIAMRVLLGFETWEMENTLDQPMVDAFEEMIKNLFSLPIDIPFSGLYRGLRARNRIHAIIEQNIKEKLEKEPERSWKDALQLLIDHSKKNDKTVDLQALKESATELLFGGHGTTASAATSIVTFLAAHNEVLQKVRKELELNNLLSTKPEDQKDLTIEILQKLEYAGCVLKETLRLNPPVPGGFRVALKTFTLNGFQIPKGWNVLYSIADTHDVADIFPEKEQFNPDRFLTPFPQDASRFNYIPFGGGVRTCVGKEFAKILLKIFIVELCRNCDWELINGTPDIKTAPIVSPVDNLPTRFKPFNGAI</sequence>
<evidence type="ECO:0000256" key="9">
    <source>
        <dbReference type="ARBA" id="ARBA00023002"/>
    </source>
</evidence>
<keyword evidence="7" id="KW-0256">Endoplasmic reticulum</keyword>
<keyword evidence="6 16" id="KW-0479">Metal-binding</keyword>
<keyword evidence="8" id="KW-0492">Microsome</keyword>
<dbReference type="InterPro" id="IPR001128">
    <property type="entry name" value="Cyt_P450"/>
</dbReference>
<keyword evidence="10 16" id="KW-0408">Iron</keyword>
<evidence type="ECO:0000256" key="10">
    <source>
        <dbReference type="ARBA" id="ARBA00023004"/>
    </source>
</evidence>
<keyword evidence="5 16" id="KW-0349">Heme</keyword>
<evidence type="ECO:0000256" key="7">
    <source>
        <dbReference type="ARBA" id="ARBA00022824"/>
    </source>
</evidence>
<reference evidence="19" key="1">
    <citation type="submission" date="2022-03" db="EMBL/GenBank/DDBJ databases">
        <authorList>
            <person name="Alioto T."/>
            <person name="Alioto T."/>
            <person name="Gomez Garrido J."/>
        </authorList>
    </citation>
    <scope>NUCLEOTIDE SEQUENCE</scope>
</reference>
<evidence type="ECO:0000256" key="11">
    <source>
        <dbReference type="ARBA" id="ARBA00023033"/>
    </source>
</evidence>
<dbReference type="PRINTS" id="PR00385">
    <property type="entry name" value="P450"/>
</dbReference>
<dbReference type="EMBL" id="OW240922">
    <property type="protein sequence ID" value="CAH2322364.1"/>
    <property type="molecule type" value="Genomic_DNA"/>
</dbReference>
<keyword evidence="20" id="KW-1185">Reference proteome</keyword>
<evidence type="ECO:0000313" key="19">
    <source>
        <dbReference type="EMBL" id="CAH2322364.1"/>
    </source>
</evidence>
<feature type="binding site" description="axial binding residue" evidence="16">
    <location>
        <position position="445"/>
    </location>
    <ligand>
        <name>heme</name>
        <dbReference type="ChEBI" id="CHEBI:30413"/>
    </ligand>
    <ligandPart>
        <name>Fe</name>
        <dbReference type="ChEBI" id="CHEBI:18248"/>
    </ligandPart>
</feature>
<dbReference type="GO" id="GO:0005506">
    <property type="term" value="F:iron ion binding"/>
    <property type="evidence" value="ECO:0007669"/>
    <property type="project" value="InterPro"/>
</dbReference>
<accession>A0AAD1WQX4</accession>
<evidence type="ECO:0000313" key="20">
    <source>
        <dbReference type="Proteomes" id="UP001295444"/>
    </source>
</evidence>
<evidence type="ECO:0000256" key="16">
    <source>
        <dbReference type="PIRSR" id="PIRSR602403-1"/>
    </source>
</evidence>
<keyword evidence="9 17" id="KW-0560">Oxidoreductase</keyword>
<keyword evidence="11 17" id="KW-0503">Monooxygenase</keyword>
<dbReference type="GO" id="GO:0008401">
    <property type="term" value="F:retinoic acid 4-hydroxylase activity"/>
    <property type="evidence" value="ECO:0007669"/>
    <property type="project" value="UniProtKB-ARBA"/>
</dbReference>
<dbReference type="PANTHER" id="PTHR24286:SF101">
    <property type="entry name" value="CYTOCHROME P450 26A1"/>
    <property type="match status" value="1"/>
</dbReference>
<comment type="subcellular location">
    <subcellularLocation>
        <location evidence="3">Endoplasmic reticulum membrane</location>
        <topology evidence="3">Peripheral membrane protein</topology>
    </subcellularLocation>
    <subcellularLocation>
        <location evidence="2">Microsome membrane</location>
        <topology evidence="2">Peripheral membrane protein</topology>
    </subcellularLocation>
</comment>
<evidence type="ECO:0000256" key="5">
    <source>
        <dbReference type="ARBA" id="ARBA00022617"/>
    </source>
</evidence>
<keyword evidence="13 18" id="KW-0472">Membrane</keyword>
<name>A0AAD1WQX4_PELCU</name>
<organism evidence="19 20">
    <name type="scientific">Pelobates cultripes</name>
    <name type="common">Western spadefoot toad</name>
    <dbReference type="NCBI Taxonomy" id="61616"/>
    <lineage>
        <taxon>Eukaryota</taxon>
        <taxon>Metazoa</taxon>
        <taxon>Chordata</taxon>
        <taxon>Craniata</taxon>
        <taxon>Vertebrata</taxon>
        <taxon>Euteleostomi</taxon>
        <taxon>Amphibia</taxon>
        <taxon>Batrachia</taxon>
        <taxon>Anura</taxon>
        <taxon>Pelobatoidea</taxon>
        <taxon>Pelobatidae</taxon>
        <taxon>Pelobates</taxon>
    </lineage>
</organism>
<comment type="similarity">
    <text evidence="4 17">Belongs to the cytochrome P450 family.</text>
</comment>
<dbReference type="GO" id="GO:0016125">
    <property type="term" value="P:sterol metabolic process"/>
    <property type="evidence" value="ECO:0007669"/>
    <property type="project" value="TreeGrafter"/>
</dbReference>
<evidence type="ECO:0000256" key="4">
    <source>
        <dbReference type="ARBA" id="ARBA00010617"/>
    </source>
</evidence>
<dbReference type="GO" id="GO:0034653">
    <property type="term" value="P:retinoic acid catabolic process"/>
    <property type="evidence" value="ECO:0007669"/>
    <property type="project" value="UniProtKB-ARBA"/>
</dbReference>
<evidence type="ECO:0000256" key="2">
    <source>
        <dbReference type="ARBA" id="ARBA00004174"/>
    </source>
</evidence>
<dbReference type="Proteomes" id="UP001295444">
    <property type="component" value="Chromosome 11"/>
</dbReference>
<evidence type="ECO:0000256" key="1">
    <source>
        <dbReference type="ARBA" id="ARBA00001971"/>
    </source>
</evidence>
<comment type="cofactor">
    <cofactor evidence="1 16">
        <name>heme</name>
        <dbReference type="ChEBI" id="CHEBI:30413"/>
    </cofactor>
</comment>
<keyword evidence="12" id="KW-0443">Lipid metabolism</keyword>
<dbReference type="PROSITE" id="PS00086">
    <property type="entry name" value="CYTOCHROME_P450"/>
    <property type="match status" value="1"/>
</dbReference>
<dbReference type="InterPro" id="IPR002403">
    <property type="entry name" value="Cyt_P450_E_grp-IV"/>
</dbReference>
<dbReference type="GO" id="GO:0005789">
    <property type="term" value="C:endoplasmic reticulum membrane"/>
    <property type="evidence" value="ECO:0007669"/>
    <property type="project" value="UniProtKB-SubCell"/>
</dbReference>
<dbReference type="FunFam" id="1.10.630.10:FF:000041">
    <property type="entry name" value="Cytochrome P450 26A1 isoform 1"/>
    <property type="match status" value="1"/>
</dbReference>
<proteinExistence type="inferred from homology"/>
<evidence type="ECO:0000256" key="18">
    <source>
        <dbReference type="SAM" id="Phobius"/>
    </source>
</evidence>
<protein>
    <recommendedName>
        <fullName evidence="14">Cytochrome P450 26A1</fullName>
    </recommendedName>
</protein>
<dbReference type="InterPro" id="IPR036396">
    <property type="entry name" value="Cyt_P450_sf"/>
</dbReference>
<dbReference type="Pfam" id="PF00067">
    <property type="entry name" value="p450"/>
    <property type="match status" value="1"/>
</dbReference>
<evidence type="ECO:0000256" key="3">
    <source>
        <dbReference type="ARBA" id="ARBA00004406"/>
    </source>
</evidence>
<evidence type="ECO:0000256" key="17">
    <source>
        <dbReference type="RuleBase" id="RU000461"/>
    </source>
</evidence>
<evidence type="ECO:0000256" key="12">
    <source>
        <dbReference type="ARBA" id="ARBA00023098"/>
    </source>
</evidence>
<dbReference type="PANTHER" id="PTHR24286">
    <property type="entry name" value="CYTOCHROME P450 26"/>
    <property type="match status" value="1"/>
</dbReference>
<evidence type="ECO:0000256" key="6">
    <source>
        <dbReference type="ARBA" id="ARBA00022723"/>
    </source>
</evidence>
<evidence type="ECO:0000256" key="13">
    <source>
        <dbReference type="ARBA" id="ARBA00023136"/>
    </source>
</evidence>
<evidence type="ECO:0000256" key="8">
    <source>
        <dbReference type="ARBA" id="ARBA00022848"/>
    </source>
</evidence>
<keyword evidence="18" id="KW-1133">Transmembrane helix</keyword>
<comment type="catalytic activity">
    <reaction evidence="15">
        <text>all-trans-retinoate + reduced [NADPH--hemoprotein reductase] + O2 = all-trans-(4S)-hydroxyretinoate + oxidized [NADPH--hemoprotein reductase] + H2O + H(+)</text>
        <dbReference type="Rhea" id="RHEA:51492"/>
        <dbReference type="Rhea" id="RHEA-COMP:11964"/>
        <dbReference type="Rhea" id="RHEA-COMP:11965"/>
        <dbReference type="ChEBI" id="CHEBI:15377"/>
        <dbReference type="ChEBI" id="CHEBI:15378"/>
        <dbReference type="ChEBI" id="CHEBI:15379"/>
        <dbReference type="ChEBI" id="CHEBI:35291"/>
        <dbReference type="ChEBI" id="CHEBI:57618"/>
        <dbReference type="ChEBI" id="CHEBI:58210"/>
        <dbReference type="ChEBI" id="CHEBI:134185"/>
    </reaction>
    <physiologicalReaction direction="left-to-right" evidence="15">
        <dbReference type="Rhea" id="RHEA:51493"/>
    </physiologicalReaction>
</comment>
<dbReference type="PRINTS" id="PR00465">
    <property type="entry name" value="EP450IV"/>
</dbReference>
<gene>
    <name evidence="19" type="ORF">PECUL_23A008120</name>
</gene>